<organism evidence="1 2">
    <name type="scientific">Amycolatopsis roodepoortensis</name>
    <dbReference type="NCBI Taxonomy" id="700274"/>
    <lineage>
        <taxon>Bacteria</taxon>
        <taxon>Bacillati</taxon>
        <taxon>Actinomycetota</taxon>
        <taxon>Actinomycetes</taxon>
        <taxon>Pseudonocardiales</taxon>
        <taxon>Pseudonocardiaceae</taxon>
        <taxon>Amycolatopsis</taxon>
    </lineage>
</organism>
<accession>A0ABR9LIN7</accession>
<protein>
    <submittedName>
        <fullName evidence="1">Uncharacterized protein</fullName>
    </submittedName>
</protein>
<evidence type="ECO:0000313" key="2">
    <source>
        <dbReference type="Proteomes" id="UP000656548"/>
    </source>
</evidence>
<name>A0ABR9LIN7_9PSEU</name>
<proteinExistence type="predicted"/>
<gene>
    <name evidence="1" type="ORF">H4W30_007599</name>
</gene>
<keyword evidence="2" id="KW-1185">Reference proteome</keyword>
<reference evidence="1 2" key="1">
    <citation type="submission" date="2020-10" db="EMBL/GenBank/DDBJ databases">
        <title>Sequencing the genomes of 1000 actinobacteria strains.</title>
        <authorList>
            <person name="Klenk H.-P."/>
        </authorList>
    </citation>
    <scope>NUCLEOTIDE SEQUENCE [LARGE SCALE GENOMIC DNA]</scope>
    <source>
        <strain evidence="1 2">DSM 46661</strain>
    </source>
</reference>
<dbReference type="Proteomes" id="UP000656548">
    <property type="component" value="Unassembled WGS sequence"/>
</dbReference>
<evidence type="ECO:0000313" key="1">
    <source>
        <dbReference type="EMBL" id="MBE1580518.1"/>
    </source>
</evidence>
<sequence length="190" mass="21655">MSKLLVVAVARGVVDRVAESVDPEASEWWAAELDRVRAIRAATERREARAALEEERDRRRRGGEHNDTNSAVVLYQLLVELDSRGWLHRDWDPVEPGHARLGGRPWGVQRGSRGELPERLQVWLPEDVFEVLRRSTWHVSAPSVRRLQQLASLPRPLSEAQVYEAARLRREVVTTADVVRSAANRLEVAH</sequence>
<dbReference type="EMBL" id="JADBEJ010000007">
    <property type="protein sequence ID" value="MBE1580518.1"/>
    <property type="molecule type" value="Genomic_DNA"/>
</dbReference>
<comment type="caution">
    <text evidence="1">The sequence shown here is derived from an EMBL/GenBank/DDBJ whole genome shotgun (WGS) entry which is preliminary data.</text>
</comment>
<dbReference type="RefSeq" id="WP_192747081.1">
    <property type="nucleotide sequence ID" value="NZ_JADBEJ010000007.1"/>
</dbReference>